<dbReference type="Proteomes" id="UP001157126">
    <property type="component" value="Unassembled WGS sequence"/>
</dbReference>
<gene>
    <name evidence="1" type="ORF">GCM10025883_38710</name>
</gene>
<comment type="caution">
    <text evidence="1">The sequence shown here is derived from an EMBL/GenBank/DDBJ whole genome shotgun (WGS) entry which is preliminary data.</text>
</comment>
<organism evidence="1 2">
    <name type="scientific">Mobilicoccus caccae</name>
    <dbReference type="NCBI Taxonomy" id="1859295"/>
    <lineage>
        <taxon>Bacteria</taxon>
        <taxon>Bacillati</taxon>
        <taxon>Actinomycetota</taxon>
        <taxon>Actinomycetes</taxon>
        <taxon>Micrococcales</taxon>
        <taxon>Dermatophilaceae</taxon>
        <taxon>Mobilicoccus</taxon>
    </lineage>
</organism>
<keyword evidence="2" id="KW-1185">Reference proteome</keyword>
<reference evidence="2" key="1">
    <citation type="journal article" date="2019" name="Int. J. Syst. Evol. Microbiol.">
        <title>The Global Catalogue of Microorganisms (GCM) 10K type strain sequencing project: providing services to taxonomists for standard genome sequencing and annotation.</title>
        <authorList>
            <consortium name="The Broad Institute Genomics Platform"/>
            <consortium name="The Broad Institute Genome Sequencing Center for Infectious Disease"/>
            <person name="Wu L."/>
            <person name="Ma J."/>
        </authorList>
    </citation>
    <scope>NUCLEOTIDE SEQUENCE [LARGE SCALE GENOMIC DNA]</scope>
    <source>
        <strain evidence="2">NBRC 113072</strain>
    </source>
</reference>
<evidence type="ECO:0000313" key="2">
    <source>
        <dbReference type="Proteomes" id="UP001157126"/>
    </source>
</evidence>
<name>A0ABQ6IWM2_9MICO</name>
<evidence type="ECO:0000313" key="1">
    <source>
        <dbReference type="EMBL" id="GMA41826.1"/>
    </source>
</evidence>
<accession>A0ABQ6IWM2</accession>
<dbReference type="InterPro" id="IPR046112">
    <property type="entry name" value="DUF6049"/>
</dbReference>
<sequence length="126" mass="13678">MLTSARWRGRAGVWTKAHDTLADRMRSYSEGVRIVPSMVNFFAEHGALQITVVNDLDVEVRDIRLTADVAGRPSRLHILGTPEPLTIRPRSRATVRLDVEAIAAGVVPLTTSLRTAAGAPSARTPP</sequence>
<proteinExistence type="predicted"/>
<dbReference type="Pfam" id="PF19516">
    <property type="entry name" value="DUF6049"/>
    <property type="match status" value="1"/>
</dbReference>
<dbReference type="RefSeq" id="WP_284305326.1">
    <property type="nucleotide sequence ID" value="NZ_BSUO01000001.1"/>
</dbReference>
<dbReference type="EMBL" id="BSUO01000001">
    <property type="protein sequence ID" value="GMA41826.1"/>
    <property type="molecule type" value="Genomic_DNA"/>
</dbReference>
<protein>
    <submittedName>
        <fullName evidence="1">Uncharacterized protein</fullName>
    </submittedName>
</protein>